<dbReference type="InterPro" id="IPR000322">
    <property type="entry name" value="Glyco_hydro_31_TIM"/>
</dbReference>
<dbReference type="Pfam" id="PF17137">
    <property type="entry name" value="DUF5110"/>
    <property type="match status" value="1"/>
</dbReference>
<dbReference type="Gene3D" id="3.20.20.80">
    <property type="entry name" value="Glycosidases"/>
    <property type="match status" value="1"/>
</dbReference>
<evidence type="ECO:0000259" key="5">
    <source>
        <dbReference type="Pfam" id="PF13802"/>
    </source>
</evidence>
<dbReference type="AlphaFoldDB" id="A0A2S0RC53"/>
<dbReference type="CDD" id="cd14752">
    <property type="entry name" value="GH31_N"/>
    <property type="match status" value="1"/>
</dbReference>
<dbReference type="SUPFAM" id="SSF74650">
    <property type="entry name" value="Galactose mutarotase-like"/>
    <property type="match status" value="1"/>
</dbReference>
<evidence type="ECO:0000259" key="4">
    <source>
        <dbReference type="Pfam" id="PF01055"/>
    </source>
</evidence>
<feature type="domain" description="Glycoside hydrolase family 31 N-terminal" evidence="5">
    <location>
        <begin position="44"/>
        <end position="211"/>
    </location>
</feature>
<evidence type="ECO:0000259" key="7">
    <source>
        <dbReference type="Pfam" id="PF21365"/>
    </source>
</evidence>
<dbReference type="OrthoDB" id="176168at2"/>
<keyword evidence="2" id="KW-0326">Glycosidase</keyword>
<dbReference type="Proteomes" id="UP000244193">
    <property type="component" value="Chromosome"/>
</dbReference>
<evidence type="ECO:0000313" key="8">
    <source>
        <dbReference type="EMBL" id="AWA29577.1"/>
    </source>
</evidence>
<gene>
    <name evidence="8" type="ORF">HYN48_05450</name>
</gene>
<name>A0A2S0RC53_9FLAO</name>
<evidence type="ECO:0000256" key="2">
    <source>
        <dbReference type="RuleBase" id="RU361185"/>
    </source>
</evidence>
<dbReference type="InterPro" id="IPR013780">
    <property type="entry name" value="Glyco_hydro_b"/>
</dbReference>
<organism evidence="8 9">
    <name type="scientific">Flavobacterium magnum</name>
    <dbReference type="NCBI Taxonomy" id="2162713"/>
    <lineage>
        <taxon>Bacteria</taxon>
        <taxon>Pseudomonadati</taxon>
        <taxon>Bacteroidota</taxon>
        <taxon>Flavobacteriia</taxon>
        <taxon>Flavobacteriales</taxon>
        <taxon>Flavobacteriaceae</taxon>
        <taxon>Flavobacterium</taxon>
    </lineage>
</organism>
<feature type="chain" id="PRO_5015508933" evidence="3">
    <location>
        <begin position="19"/>
        <end position="811"/>
    </location>
</feature>
<dbReference type="GO" id="GO:0005975">
    <property type="term" value="P:carbohydrate metabolic process"/>
    <property type="evidence" value="ECO:0007669"/>
    <property type="project" value="InterPro"/>
</dbReference>
<feature type="domain" description="DUF5110" evidence="6">
    <location>
        <begin position="693"/>
        <end position="765"/>
    </location>
</feature>
<dbReference type="GO" id="GO:0004553">
    <property type="term" value="F:hydrolase activity, hydrolyzing O-glycosyl compounds"/>
    <property type="evidence" value="ECO:0007669"/>
    <property type="project" value="InterPro"/>
</dbReference>
<evidence type="ECO:0000256" key="1">
    <source>
        <dbReference type="ARBA" id="ARBA00007806"/>
    </source>
</evidence>
<dbReference type="PANTHER" id="PTHR43863:SF2">
    <property type="entry name" value="MALTASE-GLUCOAMYLASE"/>
    <property type="match status" value="1"/>
</dbReference>
<dbReference type="SUPFAM" id="SSF51011">
    <property type="entry name" value="Glycosyl hydrolase domain"/>
    <property type="match status" value="1"/>
</dbReference>
<dbReference type="GO" id="GO:0030246">
    <property type="term" value="F:carbohydrate binding"/>
    <property type="evidence" value="ECO:0007669"/>
    <property type="project" value="InterPro"/>
</dbReference>
<dbReference type="KEGG" id="fmg:HYN48_05450"/>
<dbReference type="InterPro" id="IPR033403">
    <property type="entry name" value="DUF5110"/>
</dbReference>
<dbReference type="InterPro" id="IPR025887">
    <property type="entry name" value="Glyco_hydro_31_N_dom"/>
</dbReference>
<feature type="domain" description="Glycosyl hydrolase family 31 C-terminal" evidence="7">
    <location>
        <begin position="581"/>
        <end position="674"/>
    </location>
</feature>
<dbReference type="Pfam" id="PF01055">
    <property type="entry name" value="Glyco_hydro_31_2nd"/>
    <property type="match status" value="1"/>
</dbReference>
<dbReference type="InterPro" id="IPR011013">
    <property type="entry name" value="Gal_mutarotase_sf_dom"/>
</dbReference>
<dbReference type="Gene3D" id="2.60.40.1760">
    <property type="entry name" value="glycosyl hydrolase (family 31)"/>
    <property type="match status" value="1"/>
</dbReference>
<dbReference type="InterPro" id="IPR051816">
    <property type="entry name" value="Glycosyl_Hydrolase_31"/>
</dbReference>
<reference evidence="8 9" key="1">
    <citation type="submission" date="2018-04" db="EMBL/GenBank/DDBJ databases">
        <title>Genome sequencing of Flavobacterium sp. HYN0048.</title>
        <authorList>
            <person name="Yi H."/>
            <person name="Baek C."/>
        </authorList>
    </citation>
    <scope>NUCLEOTIDE SEQUENCE [LARGE SCALE GENOMIC DNA]</scope>
    <source>
        <strain evidence="8 9">HYN0048</strain>
    </source>
</reference>
<dbReference type="RefSeq" id="WP_108370161.1">
    <property type="nucleotide sequence ID" value="NZ_CP028811.1"/>
</dbReference>
<protein>
    <submittedName>
        <fullName evidence="8">Glycosyl hydrolase</fullName>
    </submittedName>
</protein>
<dbReference type="EMBL" id="CP028811">
    <property type="protein sequence ID" value="AWA29577.1"/>
    <property type="molecule type" value="Genomic_DNA"/>
</dbReference>
<sequence length="811" mass="91719">MKKNLLLISFFVSLAVSAQPARAFRSFKKTDAAFIVTVSDGEYRFRFYNTSVVETTFLPIGETFNPESHAVVLSAQKNIGKASENGNRINLVSAGISVSIQKSPFRIAYSYKGKSLLSEKNGYAKKSETGSDGKTQQLEMLDFNLDQDEALYGGGARVLGMNRRGNRLQLYNRASYGYGARAELMNFTMPLVFSSKIYAVHFDNAAIGYLDLDSQKNNTLAYETISGRKTYQVVAADNWATLIESYTALTGRQPMPPRWALGNFSSRFGYRDQEMAEKTAQHFRDDNIPVDAMIFDLYWFGKTIKGTMGNLEFDREVFPYPENMIEHLNQSNIKTILITEPFILTSSKKWQEAVDKKVLATDASGKPFTYDFYFGHTGLIDVFKPEAREWFWDIYKGLAKKGVAGVWGDLGEPEVFPSEAFTVKGKADEVHNIYGHNWAKMVFEGYKKDFPGVRPFILMRSGYSGSQRYGMIPWSGDVSRSWDGLSGQMEIALEMGMQGMGYMHSDLGGFAGEYNDNDLYIRWLQYGVFQPIFRPHAQELVASEPVYKDLLTKAQAKQAIEMRYRLLPYNYTLSFENHRKGTPLMRPLFFDEPGNQELLKLSTNYLWGRDFLVAPVIQRNAPSVKVYFPKGSNWIDLDDSFRTIETQGGYFEGGQSIDIPVTMDHIPVFVRGGAFVPMSRVVQHTEAYDQDKLQLHYFFDPTVASSDGLLYLDDGKTADAFEKGQYELMKFHAAYDGKTVTITITEEFGKTYNKTAKSYEVYFHNPSRNINMPVQTFSNGQPVPDSGSGNYRIVPVTITAGQPAIVKFEMP</sequence>
<dbReference type="Gene3D" id="2.60.40.1180">
    <property type="entry name" value="Golgi alpha-mannosidase II"/>
    <property type="match status" value="2"/>
</dbReference>
<dbReference type="SUPFAM" id="SSF51445">
    <property type="entry name" value="(Trans)glycosidases"/>
    <property type="match status" value="1"/>
</dbReference>
<dbReference type="Pfam" id="PF13802">
    <property type="entry name" value="Gal_mutarotas_2"/>
    <property type="match status" value="1"/>
</dbReference>
<comment type="similarity">
    <text evidence="1 2">Belongs to the glycosyl hydrolase 31 family.</text>
</comment>
<accession>A0A2S0RC53</accession>
<dbReference type="InterPro" id="IPR048395">
    <property type="entry name" value="Glyco_hydro_31_C"/>
</dbReference>
<evidence type="ECO:0000256" key="3">
    <source>
        <dbReference type="SAM" id="SignalP"/>
    </source>
</evidence>
<keyword evidence="3" id="KW-0732">Signal</keyword>
<dbReference type="PANTHER" id="PTHR43863">
    <property type="entry name" value="HYDROLASE, PUTATIVE (AFU_ORTHOLOGUE AFUA_1G03140)-RELATED"/>
    <property type="match status" value="1"/>
</dbReference>
<feature type="domain" description="Glycoside hydrolase family 31 TIM barrel" evidence="4">
    <location>
        <begin position="254"/>
        <end position="573"/>
    </location>
</feature>
<dbReference type="InterPro" id="IPR017853">
    <property type="entry name" value="GH"/>
</dbReference>
<evidence type="ECO:0000259" key="6">
    <source>
        <dbReference type="Pfam" id="PF17137"/>
    </source>
</evidence>
<dbReference type="Pfam" id="PF21365">
    <property type="entry name" value="Glyco_hydro_31_3rd"/>
    <property type="match status" value="1"/>
</dbReference>
<proteinExistence type="inferred from homology"/>
<keyword evidence="9" id="KW-1185">Reference proteome</keyword>
<feature type="signal peptide" evidence="3">
    <location>
        <begin position="1"/>
        <end position="18"/>
    </location>
</feature>
<keyword evidence="2 8" id="KW-0378">Hydrolase</keyword>
<evidence type="ECO:0000313" key="9">
    <source>
        <dbReference type="Proteomes" id="UP000244193"/>
    </source>
</evidence>